<name>A0A367ZSW2_9BACT</name>
<sequence length="304" mass="32651">MALVHSPPPSPPPPPDRARWRTPEPLVLATWLIALGVIGAHWQRFPSIDVPINLATAATALYFGWKASLVGGLWEFLSLAQLGGGLAVGFFGKEFFAGLFGAQGVLGTILGFYTGFLFTYLGVAVLLYFIKDQSQLPGPLDRCAGFLLGGVEAVLLVGVVGFALTLSPLSGATEVPTTGHPLATSLVEQAVAPLVPESASGTIELLKVATELRQGFDPQQIDREALFRQFEPLAQHPRLQELAQDQELRGLVERGENPAQLLQHPKIRALLSDPELVRLATSIDLHKVAAALRRGVVRPARDGR</sequence>
<reference evidence="6 7" key="1">
    <citation type="submission" date="2018-05" db="EMBL/GenBank/DDBJ databases">
        <title>A metagenomic window into the 2 km-deep terrestrial subsurface aquifer revealed taxonomically and functionally diverse microbial community comprising novel uncultured bacterial lineages.</title>
        <authorList>
            <person name="Kadnikov V.V."/>
            <person name="Mardanov A.V."/>
            <person name="Beletsky A.V."/>
            <person name="Banks D."/>
            <person name="Pimenov N.V."/>
            <person name="Frank Y.A."/>
            <person name="Karnachuk O.V."/>
            <person name="Ravin N.V."/>
        </authorList>
    </citation>
    <scope>NUCLEOTIDE SEQUENCE [LARGE SCALE GENOMIC DNA]</scope>
    <source>
        <strain evidence="6">BY5</strain>
    </source>
</reference>
<comment type="subcellular location">
    <subcellularLocation>
        <location evidence="1">Membrane</location>
        <topology evidence="1">Multi-pass membrane protein</topology>
    </subcellularLocation>
</comment>
<feature type="transmembrane region" description="Helical" evidence="5">
    <location>
        <begin position="26"/>
        <end position="42"/>
    </location>
</feature>
<protein>
    <recommendedName>
        <fullName evidence="8">Colicin V production protein</fullName>
    </recommendedName>
</protein>
<gene>
    <name evidence="6" type="ORF">OZSIB_3177</name>
</gene>
<evidence type="ECO:0008006" key="8">
    <source>
        <dbReference type="Google" id="ProtNLM"/>
    </source>
</evidence>
<accession>A0A367ZSW2</accession>
<dbReference type="Proteomes" id="UP000252355">
    <property type="component" value="Unassembled WGS sequence"/>
</dbReference>
<evidence type="ECO:0000256" key="3">
    <source>
        <dbReference type="ARBA" id="ARBA00022989"/>
    </source>
</evidence>
<evidence type="ECO:0000313" key="6">
    <source>
        <dbReference type="EMBL" id="RCK80431.1"/>
    </source>
</evidence>
<evidence type="ECO:0000256" key="4">
    <source>
        <dbReference type="ARBA" id="ARBA00023136"/>
    </source>
</evidence>
<proteinExistence type="predicted"/>
<feature type="transmembrane region" description="Helical" evidence="5">
    <location>
        <begin position="142"/>
        <end position="164"/>
    </location>
</feature>
<evidence type="ECO:0000256" key="5">
    <source>
        <dbReference type="SAM" id="Phobius"/>
    </source>
</evidence>
<dbReference type="Pfam" id="PF02674">
    <property type="entry name" value="Colicin_V"/>
    <property type="match status" value="1"/>
</dbReference>
<dbReference type="GO" id="GO:0009403">
    <property type="term" value="P:toxin biosynthetic process"/>
    <property type="evidence" value="ECO:0007669"/>
    <property type="project" value="InterPro"/>
</dbReference>
<dbReference type="AlphaFoldDB" id="A0A367ZSW2"/>
<keyword evidence="2 5" id="KW-0812">Transmembrane</keyword>
<feature type="transmembrane region" description="Helical" evidence="5">
    <location>
        <begin position="104"/>
        <end position="130"/>
    </location>
</feature>
<evidence type="ECO:0000256" key="2">
    <source>
        <dbReference type="ARBA" id="ARBA00022692"/>
    </source>
</evidence>
<dbReference type="InterPro" id="IPR003825">
    <property type="entry name" value="Colicin-V_CvpA"/>
</dbReference>
<evidence type="ECO:0000256" key="1">
    <source>
        <dbReference type="ARBA" id="ARBA00004141"/>
    </source>
</evidence>
<feature type="transmembrane region" description="Helical" evidence="5">
    <location>
        <begin position="48"/>
        <end position="65"/>
    </location>
</feature>
<dbReference type="GO" id="GO:0016020">
    <property type="term" value="C:membrane"/>
    <property type="evidence" value="ECO:0007669"/>
    <property type="project" value="UniProtKB-SubCell"/>
</dbReference>
<keyword evidence="3 5" id="KW-1133">Transmembrane helix</keyword>
<organism evidence="6 7">
    <name type="scientific">Candidatus Ozemobacter sibiricus</name>
    <dbReference type="NCBI Taxonomy" id="2268124"/>
    <lineage>
        <taxon>Bacteria</taxon>
        <taxon>Candidatus Ozemobacteria</taxon>
        <taxon>Candidatus Ozemobacterales</taxon>
        <taxon>Candidatus Ozemobacteraceae</taxon>
        <taxon>Candidatus Ozemobacter</taxon>
    </lineage>
</organism>
<keyword evidence="4 5" id="KW-0472">Membrane</keyword>
<dbReference type="EMBL" id="QOQW01000006">
    <property type="protein sequence ID" value="RCK80431.1"/>
    <property type="molecule type" value="Genomic_DNA"/>
</dbReference>
<comment type="caution">
    <text evidence="6">The sequence shown here is derived from an EMBL/GenBank/DDBJ whole genome shotgun (WGS) entry which is preliminary data.</text>
</comment>
<evidence type="ECO:0000313" key="7">
    <source>
        <dbReference type="Proteomes" id="UP000252355"/>
    </source>
</evidence>